<dbReference type="PANTHER" id="PTHR42841">
    <property type="entry name" value="AMINE OXIDASE"/>
    <property type="match status" value="1"/>
</dbReference>
<dbReference type="OrthoDB" id="9767561at2"/>
<evidence type="ECO:0000259" key="1">
    <source>
        <dbReference type="Pfam" id="PF01593"/>
    </source>
</evidence>
<dbReference type="AlphaFoldDB" id="A0A1G9F5Y6"/>
<dbReference type="InterPro" id="IPR002937">
    <property type="entry name" value="Amino_oxidase"/>
</dbReference>
<gene>
    <name evidence="2" type="ORF">SAMN05421823_103682</name>
</gene>
<dbReference type="InterPro" id="IPR036188">
    <property type="entry name" value="FAD/NAD-bd_sf"/>
</dbReference>
<feature type="domain" description="Amine oxidase" evidence="1">
    <location>
        <begin position="13"/>
        <end position="413"/>
    </location>
</feature>
<dbReference type="SUPFAM" id="SSF51905">
    <property type="entry name" value="FAD/NAD(P)-binding domain"/>
    <property type="match status" value="1"/>
</dbReference>
<dbReference type="Pfam" id="PF01593">
    <property type="entry name" value="Amino_oxidase"/>
    <property type="match status" value="1"/>
</dbReference>
<keyword evidence="3" id="KW-1185">Reference proteome</keyword>
<proteinExistence type="predicted"/>
<accession>A0A1G9F5Y6</accession>
<evidence type="ECO:0000313" key="2">
    <source>
        <dbReference type="EMBL" id="SDK83761.1"/>
    </source>
</evidence>
<dbReference type="Gene3D" id="3.50.50.60">
    <property type="entry name" value="FAD/NAD(P)-binding domain"/>
    <property type="match status" value="1"/>
</dbReference>
<dbReference type="STRING" id="1075417.SAMN05421823_103682"/>
<dbReference type="Proteomes" id="UP000198510">
    <property type="component" value="Unassembled WGS sequence"/>
</dbReference>
<dbReference type="GO" id="GO:0016491">
    <property type="term" value="F:oxidoreductase activity"/>
    <property type="evidence" value="ECO:0007669"/>
    <property type="project" value="InterPro"/>
</dbReference>
<organism evidence="2 3">
    <name type="scientific">Catalinimonas alkaloidigena</name>
    <dbReference type="NCBI Taxonomy" id="1075417"/>
    <lineage>
        <taxon>Bacteria</taxon>
        <taxon>Pseudomonadati</taxon>
        <taxon>Bacteroidota</taxon>
        <taxon>Cytophagia</taxon>
        <taxon>Cytophagales</taxon>
        <taxon>Catalimonadaceae</taxon>
        <taxon>Catalinimonas</taxon>
    </lineage>
</organism>
<dbReference type="EMBL" id="FNFO01000003">
    <property type="protein sequence ID" value="SDK83761.1"/>
    <property type="molecule type" value="Genomic_DNA"/>
</dbReference>
<reference evidence="2 3" key="1">
    <citation type="submission" date="2016-10" db="EMBL/GenBank/DDBJ databases">
        <authorList>
            <person name="de Groot N.N."/>
        </authorList>
    </citation>
    <scope>NUCLEOTIDE SEQUENCE [LARGE SCALE GENOMIC DNA]</scope>
    <source>
        <strain evidence="2 3">DSM 25186</strain>
    </source>
</reference>
<sequence>MEPKRVIIVGGGLAGLAAAVTLHRKGVQVQLLEATERVGGRVKTDFQEGFLFDRGFQVLLTAYPETQKMLDYGKLDLHAFTPGALLHLPEGTTRLADPTRAWQEAWPTLRSPAATLADKMLMLSLKRKLERTSVEALFQRPEVPTHTILKTYGFSNRIIRNFFRPFFGGIFLERDLITSRRMFDFVFKMFSEGATAIPAKGMEEIPKQLAARLPEGSIRVNTPVKAVEARKVTTEAGEQLEADAVLVATEATGLARQLGRDVNTEFVSTTNVYFSADTPPIDEPIIALNASEGALVNNLCVLNKVAPAYAPRGKYLISVSVPGLPEADDAALAEKIRTDLMPWYGFYGNAVHQWKYLRTYRVVYALPKQVSVVHALPHEGIRLQEGLYFCGDHLLNGSINAALRSGRLAAEQIRQEGA</sequence>
<protein>
    <submittedName>
        <fullName evidence="2">Phytoene dehydrogenase-related protein</fullName>
    </submittedName>
</protein>
<evidence type="ECO:0000313" key="3">
    <source>
        <dbReference type="Proteomes" id="UP000198510"/>
    </source>
</evidence>
<name>A0A1G9F5Y6_9BACT</name>